<evidence type="ECO:0000256" key="1">
    <source>
        <dbReference type="SAM" id="MobiDB-lite"/>
    </source>
</evidence>
<feature type="region of interest" description="Disordered" evidence="1">
    <location>
        <begin position="32"/>
        <end position="71"/>
    </location>
</feature>
<feature type="compositionally biased region" description="Basic and acidic residues" evidence="1">
    <location>
        <begin position="40"/>
        <end position="55"/>
    </location>
</feature>
<keyword evidence="3" id="KW-0732">Signal</keyword>
<feature type="chain" id="PRO_5039915024" evidence="3">
    <location>
        <begin position="22"/>
        <end position="258"/>
    </location>
</feature>
<dbReference type="RefSeq" id="XP_025020913.1">
    <property type="nucleotide sequence ID" value="XM_025165145.1"/>
</dbReference>
<keyword evidence="2" id="KW-0812">Transmembrane</keyword>
<evidence type="ECO:0000313" key="4">
    <source>
        <dbReference type="Proteomes" id="UP000695026"/>
    </source>
</evidence>
<dbReference type="OrthoDB" id="2126698at2759"/>
<dbReference type="GeneID" id="103061500"/>
<proteinExistence type="predicted"/>
<name>A0A9F5ISW8_PYTBI</name>
<keyword evidence="2" id="KW-0472">Membrane</keyword>
<protein>
    <submittedName>
        <fullName evidence="5">Uncharacterized protein LOC103061500 isoform X1</fullName>
    </submittedName>
</protein>
<accession>A0A9F5ISW8</accession>
<evidence type="ECO:0000256" key="2">
    <source>
        <dbReference type="SAM" id="Phobius"/>
    </source>
</evidence>
<dbReference type="KEGG" id="pbi:103061500"/>
<feature type="signal peptide" evidence="3">
    <location>
        <begin position="1"/>
        <end position="21"/>
    </location>
</feature>
<feature type="transmembrane region" description="Helical" evidence="2">
    <location>
        <begin position="132"/>
        <end position="152"/>
    </location>
</feature>
<feature type="transmembrane region" description="Helical" evidence="2">
    <location>
        <begin position="237"/>
        <end position="256"/>
    </location>
</feature>
<dbReference type="AlphaFoldDB" id="A0A9F5ISW8"/>
<keyword evidence="2" id="KW-1133">Transmembrane helix</keyword>
<sequence>MGPSFMWTFLQLAQCFSSLATLRWVDFNSQNSPASTDTPADGHHACRPLSREKGKPGGTSPGITGEGKTRGRARGQLALLGQGSIGNVKSGQGGAGRRLTVLGKGAEWRGFASASHLQLLGFSSPWSSFPGLWLGMLICTLVPCICSITYIIRMNWNQVAAEAQHRAKLSQKPVEDLNSAPIPEKIVSCSGRTDAQNGVVLLSFTTVDGPTLQDKKMASLPAAGQVLTTKQLIVRRGLAAGAAVGILAVGVLIRIFTV</sequence>
<evidence type="ECO:0000313" key="5">
    <source>
        <dbReference type="RefSeq" id="XP_025020913.1"/>
    </source>
</evidence>
<keyword evidence="4" id="KW-1185">Reference proteome</keyword>
<gene>
    <name evidence="5" type="primary">LOC103061500</name>
</gene>
<evidence type="ECO:0000256" key="3">
    <source>
        <dbReference type="SAM" id="SignalP"/>
    </source>
</evidence>
<organism evidence="4 5">
    <name type="scientific">Python bivittatus</name>
    <name type="common">Burmese python</name>
    <name type="synonym">Python molurus bivittatus</name>
    <dbReference type="NCBI Taxonomy" id="176946"/>
    <lineage>
        <taxon>Eukaryota</taxon>
        <taxon>Metazoa</taxon>
        <taxon>Chordata</taxon>
        <taxon>Craniata</taxon>
        <taxon>Vertebrata</taxon>
        <taxon>Euteleostomi</taxon>
        <taxon>Lepidosauria</taxon>
        <taxon>Squamata</taxon>
        <taxon>Bifurcata</taxon>
        <taxon>Unidentata</taxon>
        <taxon>Episquamata</taxon>
        <taxon>Toxicofera</taxon>
        <taxon>Serpentes</taxon>
        <taxon>Henophidia</taxon>
        <taxon>Pythonidae</taxon>
        <taxon>Python</taxon>
    </lineage>
</organism>
<dbReference type="Proteomes" id="UP000695026">
    <property type="component" value="Unplaced"/>
</dbReference>
<reference evidence="5" key="1">
    <citation type="submission" date="2025-08" db="UniProtKB">
        <authorList>
            <consortium name="RefSeq"/>
        </authorList>
    </citation>
    <scope>IDENTIFICATION</scope>
    <source>
        <tissue evidence="5">Liver</tissue>
    </source>
</reference>